<proteinExistence type="predicted"/>
<evidence type="ECO:0000313" key="2">
    <source>
        <dbReference type="Proteomes" id="UP000288291"/>
    </source>
</evidence>
<dbReference type="Proteomes" id="UP000288291">
    <property type="component" value="Unassembled WGS sequence"/>
</dbReference>
<evidence type="ECO:0000313" key="1">
    <source>
        <dbReference type="EMBL" id="RVU70717.1"/>
    </source>
</evidence>
<sequence>MTKKFKPTVDLNSALQGIAFKVIGKGVRTAYSDSAKSKDDVAEFPAYVRVTVVKDPTGVNTDAELQIKLHSAENVEVGQKLEIGPNKMKIVDGQLVFWSNKSTYHGRDWIFTNVSAKGVRIDAWN</sequence>
<comment type="caution">
    <text evidence="1">The sequence shown here is derived from an EMBL/GenBank/DDBJ whole genome shotgun (WGS) entry which is preliminary data.</text>
</comment>
<reference evidence="1 2" key="1">
    <citation type="submission" date="2018-12" db="EMBL/GenBank/DDBJ databases">
        <authorList>
            <person name="Meng J."/>
        </authorList>
    </citation>
    <scope>NUCLEOTIDE SEQUENCE [LARGE SCALE GENOMIC DNA]</scope>
    <source>
        <strain evidence="1 2">HT111-2</strain>
    </source>
</reference>
<dbReference type="AlphaFoldDB" id="A0A437SV71"/>
<organism evidence="1 2">
    <name type="scientific">Lactobacillus xujianguonis</name>
    <dbReference type="NCBI Taxonomy" id="2495899"/>
    <lineage>
        <taxon>Bacteria</taxon>
        <taxon>Bacillati</taxon>
        <taxon>Bacillota</taxon>
        <taxon>Bacilli</taxon>
        <taxon>Lactobacillales</taxon>
        <taxon>Lactobacillaceae</taxon>
        <taxon>Lactobacillus</taxon>
    </lineage>
</organism>
<dbReference type="RefSeq" id="WP_103660845.1">
    <property type="nucleotide sequence ID" value="NZ_ML136882.1"/>
</dbReference>
<accession>A0A437SV71</accession>
<gene>
    <name evidence="1" type="ORF">EJK17_06235</name>
</gene>
<protein>
    <submittedName>
        <fullName evidence="1">Uncharacterized protein</fullName>
    </submittedName>
</protein>
<keyword evidence="2" id="KW-1185">Reference proteome</keyword>
<name>A0A437SV71_9LACO</name>
<dbReference type="EMBL" id="RXIA01000014">
    <property type="protein sequence ID" value="RVU70717.1"/>
    <property type="molecule type" value="Genomic_DNA"/>
</dbReference>